<evidence type="ECO:0000313" key="2">
    <source>
        <dbReference type="EMBL" id="GAA0671174.1"/>
    </source>
</evidence>
<dbReference type="RefSeq" id="WP_163958600.1">
    <property type="nucleotide sequence ID" value="NZ_JAASQQ010000003.1"/>
</dbReference>
<feature type="transmembrane region" description="Helical" evidence="1">
    <location>
        <begin position="20"/>
        <end position="40"/>
    </location>
</feature>
<keyword evidence="1" id="KW-1133">Transmembrane helix</keyword>
<comment type="caution">
    <text evidence="2">The sequence shown here is derived from an EMBL/GenBank/DDBJ whole genome shotgun (WGS) entry which is preliminary data.</text>
</comment>
<keyword evidence="3" id="KW-1185">Reference proteome</keyword>
<dbReference type="Pfam" id="PF11188">
    <property type="entry name" value="DUF2975"/>
    <property type="match status" value="1"/>
</dbReference>
<evidence type="ECO:0000256" key="1">
    <source>
        <dbReference type="SAM" id="Phobius"/>
    </source>
</evidence>
<sequence length="174" mass="19175">MRDGGRLLRASIAVVQLFRIVNAASILFFVAALVATLPGAEWVEGVLVRKYGTTVDPQQVIVFMQLTMLLTLPVAFAVERLLLALRAILRTIEDREPFAAANAGRLRLIGWMLLVIQFADVGFGIVTWIARALHIDFLSWTPGFTGWIAVLIAFVLAQVFERGAAMQHDLEGTV</sequence>
<dbReference type="EMBL" id="BAAAES010000009">
    <property type="protein sequence ID" value="GAA0671174.1"/>
    <property type="molecule type" value="Genomic_DNA"/>
</dbReference>
<organism evidence="2 3">
    <name type="scientific">Sphingomonas insulae</name>
    <dbReference type="NCBI Taxonomy" id="424800"/>
    <lineage>
        <taxon>Bacteria</taxon>
        <taxon>Pseudomonadati</taxon>
        <taxon>Pseudomonadota</taxon>
        <taxon>Alphaproteobacteria</taxon>
        <taxon>Sphingomonadales</taxon>
        <taxon>Sphingomonadaceae</taxon>
        <taxon>Sphingomonas</taxon>
    </lineage>
</organism>
<proteinExistence type="predicted"/>
<dbReference type="InterPro" id="IPR021354">
    <property type="entry name" value="DUF2975"/>
</dbReference>
<keyword evidence="1" id="KW-0812">Transmembrane</keyword>
<accession>A0ABN1HWX3</accession>
<protein>
    <recommendedName>
        <fullName evidence="4">DUF2975 domain-containing protein</fullName>
    </recommendedName>
</protein>
<feature type="transmembrane region" description="Helical" evidence="1">
    <location>
        <begin position="137"/>
        <end position="157"/>
    </location>
</feature>
<feature type="transmembrane region" description="Helical" evidence="1">
    <location>
        <begin position="60"/>
        <end position="85"/>
    </location>
</feature>
<dbReference type="Proteomes" id="UP001500238">
    <property type="component" value="Unassembled WGS sequence"/>
</dbReference>
<reference evidence="2 3" key="1">
    <citation type="journal article" date="2019" name="Int. J. Syst. Evol. Microbiol.">
        <title>The Global Catalogue of Microorganisms (GCM) 10K type strain sequencing project: providing services to taxonomists for standard genome sequencing and annotation.</title>
        <authorList>
            <consortium name="The Broad Institute Genomics Platform"/>
            <consortium name="The Broad Institute Genome Sequencing Center for Infectious Disease"/>
            <person name="Wu L."/>
            <person name="Ma J."/>
        </authorList>
    </citation>
    <scope>NUCLEOTIDE SEQUENCE [LARGE SCALE GENOMIC DNA]</scope>
    <source>
        <strain evidence="2 3">JCM 14603</strain>
    </source>
</reference>
<keyword evidence="1" id="KW-0472">Membrane</keyword>
<evidence type="ECO:0000313" key="3">
    <source>
        <dbReference type="Proteomes" id="UP001500238"/>
    </source>
</evidence>
<name>A0ABN1HWX3_9SPHN</name>
<gene>
    <name evidence="2" type="ORF">GCM10009102_22540</name>
</gene>
<evidence type="ECO:0008006" key="4">
    <source>
        <dbReference type="Google" id="ProtNLM"/>
    </source>
</evidence>
<feature type="transmembrane region" description="Helical" evidence="1">
    <location>
        <begin position="106"/>
        <end position="131"/>
    </location>
</feature>